<accession>A0AAV9WTA7</accession>
<gene>
    <name evidence="2" type="ORF">TWF694_005483</name>
</gene>
<sequence length="169" mass="18629">MPVTEKVKIGAAAVGSVYALSQLVEGIQSDNDGDSSDASGHYLKAAASAAVAIGAYEMLRKERKLRKQQMEGSHHKHHSESTIEVEVIESSESEDEHDRKLIDYPHHHSSHQHHHNKEDGHTRRMLEEIAGVYALGRELMGDKKHHITHLVAETIGALGAVKEAQSHLT</sequence>
<dbReference type="AlphaFoldDB" id="A0AAV9WTA7"/>
<dbReference type="EMBL" id="JAVHJO010000017">
    <property type="protein sequence ID" value="KAK6525343.1"/>
    <property type="molecule type" value="Genomic_DNA"/>
</dbReference>
<dbReference type="Proteomes" id="UP001365542">
    <property type="component" value="Unassembled WGS sequence"/>
</dbReference>
<name>A0AAV9WTA7_9PEZI</name>
<proteinExistence type="predicted"/>
<organism evidence="2 3">
    <name type="scientific">Orbilia ellipsospora</name>
    <dbReference type="NCBI Taxonomy" id="2528407"/>
    <lineage>
        <taxon>Eukaryota</taxon>
        <taxon>Fungi</taxon>
        <taxon>Dikarya</taxon>
        <taxon>Ascomycota</taxon>
        <taxon>Pezizomycotina</taxon>
        <taxon>Orbiliomycetes</taxon>
        <taxon>Orbiliales</taxon>
        <taxon>Orbiliaceae</taxon>
        <taxon>Orbilia</taxon>
    </lineage>
</organism>
<feature type="compositionally biased region" description="Acidic residues" evidence="1">
    <location>
        <begin position="86"/>
        <end position="95"/>
    </location>
</feature>
<feature type="region of interest" description="Disordered" evidence="1">
    <location>
        <begin position="68"/>
        <end position="97"/>
    </location>
</feature>
<evidence type="ECO:0000313" key="2">
    <source>
        <dbReference type="EMBL" id="KAK6525343.1"/>
    </source>
</evidence>
<keyword evidence="3" id="KW-1185">Reference proteome</keyword>
<protein>
    <submittedName>
        <fullName evidence="2">Uncharacterized protein</fullName>
    </submittedName>
</protein>
<reference evidence="2 3" key="1">
    <citation type="submission" date="2019-10" db="EMBL/GenBank/DDBJ databases">
        <authorList>
            <person name="Palmer J.M."/>
        </authorList>
    </citation>
    <scope>NUCLEOTIDE SEQUENCE [LARGE SCALE GENOMIC DNA]</scope>
    <source>
        <strain evidence="2 3">TWF694</strain>
    </source>
</reference>
<comment type="caution">
    <text evidence="2">The sequence shown here is derived from an EMBL/GenBank/DDBJ whole genome shotgun (WGS) entry which is preliminary data.</text>
</comment>
<evidence type="ECO:0000313" key="3">
    <source>
        <dbReference type="Proteomes" id="UP001365542"/>
    </source>
</evidence>
<evidence type="ECO:0000256" key="1">
    <source>
        <dbReference type="SAM" id="MobiDB-lite"/>
    </source>
</evidence>